<dbReference type="EMBL" id="QEAO01000001">
    <property type="protein sequence ID" value="TPX38070.1"/>
    <property type="molecule type" value="Genomic_DNA"/>
</dbReference>
<dbReference type="OrthoDB" id="10265891at2759"/>
<dbReference type="InterPro" id="IPR013785">
    <property type="entry name" value="Aldolase_TIM"/>
</dbReference>
<dbReference type="Gene3D" id="3.20.20.70">
    <property type="entry name" value="Aldolase class I"/>
    <property type="match status" value="1"/>
</dbReference>
<dbReference type="InterPro" id="IPR004136">
    <property type="entry name" value="NMO"/>
</dbReference>
<organism evidence="4 5">
    <name type="scientific">Synchytrium microbalum</name>
    <dbReference type="NCBI Taxonomy" id="1806994"/>
    <lineage>
        <taxon>Eukaryota</taxon>
        <taxon>Fungi</taxon>
        <taxon>Fungi incertae sedis</taxon>
        <taxon>Chytridiomycota</taxon>
        <taxon>Chytridiomycota incertae sedis</taxon>
        <taxon>Chytridiomycetes</taxon>
        <taxon>Synchytriales</taxon>
        <taxon>Synchytriaceae</taxon>
        <taxon>Synchytrium</taxon>
    </lineage>
</organism>
<dbReference type="CDD" id="cd04730">
    <property type="entry name" value="NPD_like"/>
    <property type="match status" value="1"/>
</dbReference>
<dbReference type="GO" id="GO:0018580">
    <property type="term" value="F:nitronate monooxygenase activity"/>
    <property type="evidence" value="ECO:0007669"/>
    <property type="project" value="InterPro"/>
</dbReference>
<dbReference type="STRING" id="1806994.A0A507C904"/>
<keyword evidence="1" id="KW-0285">Flavoprotein</keyword>
<keyword evidence="4" id="KW-0503">Monooxygenase</keyword>
<keyword evidence="2" id="KW-0288">FMN</keyword>
<dbReference type="Pfam" id="PF03060">
    <property type="entry name" value="NMO"/>
    <property type="match status" value="1"/>
</dbReference>
<evidence type="ECO:0000256" key="3">
    <source>
        <dbReference type="ARBA" id="ARBA00023002"/>
    </source>
</evidence>
<name>A0A507C904_9FUNG</name>
<dbReference type="AlphaFoldDB" id="A0A507C904"/>
<dbReference type="Proteomes" id="UP000319731">
    <property type="component" value="Unassembled WGS sequence"/>
</dbReference>
<dbReference type="RefSeq" id="XP_031027785.1">
    <property type="nucleotide sequence ID" value="XM_031166011.1"/>
</dbReference>
<evidence type="ECO:0000313" key="5">
    <source>
        <dbReference type="Proteomes" id="UP000319731"/>
    </source>
</evidence>
<proteinExistence type="predicted"/>
<comment type="caution">
    <text evidence="4">The sequence shown here is derived from an EMBL/GenBank/DDBJ whole genome shotgun (WGS) entry which is preliminary data.</text>
</comment>
<dbReference type="PANTHER" id="PTHR32332:SF31">
    <property type="entry name" value="2-NITROPROPANE DIOXYGENASE FAMILY, PUTATIVE (AFU_ORTHOLOGUE AFUA_2G09850)-RELATED"/>
    <property type="match status" value="1"/>
</dbReference>
<gene>
    <name evidence="4" type="primary">SMI81</name>
    <name evidence="4" type="ORF">SmJEL517_g00081</name>
</gene>
<keyword evidence="5" id="KW-1185">Reference proteome</keyword>
<reference evidence="4 5" key="1">
    <citation type="journal article" date="2019" name="Sci. Rep.">
        <title>Comparative genomics of chytrid fungi reveal insights into the obligate biotrophic and pathogenic lifestyle of Synchytrium endobioticum.</title>
        <authorList>
            <person name="van de Vossenberg B.T.L.H."/>
            <person name="Warris S."/>
            <person name="Nguyen H.D.T."/>
            <person name="van Gent-Pelzer M.P.E."/>
            <person name="Joly D.L."/>
            <person name="van de Geest H.C."/>
            <person name="Bonants P.J.M."/>
            <person name="Smith D.S."/>
            <person name="Levesque C.A."/>
            <person name="van der Lee T.A.J."/>
        </authorList>
    </citation>
    <scope>NUCLEOTIDE SEQUENCE [LARGE SCALE GENOMIC DNA]</scope>
    <source>
        <strain evidence="4 5">JEL517</strain>
    </source>
</reference>
<sequence length="367" mass="38625">MSYATPTETLTTPLTKILGIRHPIILAGMNQAAGAELASAVSNAGGLGVVGGLSFTPETLKKEIEKLKAALIDKNLPFGIDLALPQVGGNARKTNHDYTHGKLPELIDVIINGGAKLFVSAVGVPPKWAVDKLHAAGIHVMNMVGAPKHALKALEVGVDLICCQGSEGGGHTGEIATSILVPKVVDVVKGRKSPLTGNPIYVVAGGGIYDGRGLAMALSMGAQAVWVGTRFVNSKEAGAPPRHQQAIIKAGASDTIRTLIVSGRPLRVYKSAYVMDWENNRADEIKKLTSEGILPLYHDIQEKEKKGDLDPEEMMEMYPLLMGQVAGNIDDVLPAADIVNEMVNTAVKTIRGLASQVAAVSSVSARL</sequence>
<accession>A0A507C904</accession>
<dbReference type="SUPFAM" id="SSF51412">
    <property type="entry name" value="Inosine monophosphate dehydrogenase (IMPDH)"/>
    <property type="match status" value="1"/>
</dbReference>
<dbReference type="GeneID" id="42001308"/>
<protein>
    <submittedName>
        <fullName evidence="4">Nitronate monooxygenase</fullName>
    </submittedName>
</protein>
<dbReference type="PANTHER" id="PTHR32332">
    <property type="entry name" value="2-NITROPROPANE DIOXYGENASE"/>
    <property type="match status" value="1"/>
</dbReference>
<evidence type="ECO:0000256" key="2">
    <source>
        <dbReference type="ARBA" id="ARBA00022643"/>
    </source>
</evidence>
<keyword evidence="3" id="KW-0560">Oxidoreductase</keyword>
<evidence type="ECO:0000256" key="1">
    <source>
        <dbReference type="ARBA" id="ARBA00022630"/>
    </source>
</evidence>
<evidence type="ECO:0000313" key="4">
    <source>
        <dbReference type="EMBL" id="TPX38070.1"/>
    </source>
</evidence>